<proteinExistence type="predicted"/>
<dbReference type="InterPro" id="IPR014777">
    <property type="entry name" value="4pyrrole_Mease_sub1"/>
</dbReference>
<dbReference type="Proteomes" id="UP000243499">
    <property type="component" value="Chromosome 9"/>
</dbReference>
<sequence length="97" mass="10568">MADDEAVSSCSKIYVEAYTSLLSLGLDTTAVRVPSLEKLYSNKITVASQEMVKEHVDQVPLEPADTDVAFLVLGPKALFCIGQSVVFHTREVPKVKV</sequence>
<evidence type="ECO:0000313" key="1">
    <source>
        <dbReference type="EMBL" id="PVH32629.1"/>
    </source>
</evidence>
<protein>
    <submittedName>
        <fullName evidence="1">Uncharacterized protein</fullName>
    </submittedName>
</protein>
<reference evidence="1" key="1">
    <citation type="submission" date="2018-04" db="EMBL/GenBank/DDBJ databases">
        <title>WGS assembly of Panicum hallii.</title>
        <authorList>
            <person name="Lovell J."/>
            <person name="Jenkins J."/>
            <person name="Lowry D."/>
            <person name="Mamidi S."/>
            <person name="Sreedasyam A."/>
            <person name="Weng X."/>
            <person name="Barry K."/>
            <person name="Bonette J."/>
            <person name="Campitelli B."/>
            <person name="Daum C."/>
            <person name="Gordon S."/>
            <person name="Gould B."/>
            <person name="Lipzen A."/>
            <person name="Macqueen A."/>
            <person name="Palacio-Mejia J."/>
            <person name="Plott C."/>
            <person name="Shakirov E."/>
            <person name="Shu S."/>
            <person name="Yoshinaga Y."/>
            <person name="Zane M."/>
            <person name="Rokhsar D."/>
            <person name="Grimwood J."/>
            <person name="Schmutz J."/>
            <person name="Juenger T."/>
        </authorList>
    </citation>
    <scope>NUCLEOTIDE SEQUENCE [LARGE SCALE GENOMIC DNA]</scope>
    <source>
        <strain evidence="1">FIL2</strain>
    </source>
</reference>
<organism evidence="1">
    <name type="scientific">Panicum hallii</name>
    <dbReference type="NCBI Taxonomy" id="206008"/>
    <lineage>
        <taxon>Eukaryota</taxon>
        <taxon>Viridiplantae</taxon>
        <taxon>Streptophyta</taxon>
        <taxon>Embryophyta</taxon>
        <taxon>Tracheophyta</taxon>
        <taxon>Spermatophyta</taxon>
        <taxon>Magnoliopsida</taxon>
        <taxon>Liliopsida</taxon>
        <taxon>Poales</taxon>
        <taxon>Poaceae</taxon>
        <taxon>PACMAD clade</taxon>
        <taxon>Panicoideae</taxon>
        <taxon>Panicodae</taxon>
        <taxon>Paniceae</taxon>
        <taxon>Panicinae</taxon>
        <taxon>Panicum</taxon>
        <taxon>Panicum sect. Panicum</taxon>
    </lineage>
</organism>
<dbReference type="AlphaFoldDB" id="A0A2T8I4N4"/>
<dbReference type="Gramene" id="PVH32629">
    <property type="protein sequence ID" value="PVH32629"/>
    <property type="gene ID" value="PAHAL_9G446200"/>
</dbReference>
<gene>
    <name evidence="1" type="ORF">PAHAL_9G446200</name>
</gene>
<dbReference type="GO" id="GO:0008168">
    <property type="term" value="F:methyltransferase activity"/>
    <property type="evidence" value="ECO:0007669"/>
    <property type="project" value="InterPro"/>
</dbReference>
<accession>A0A2T8I4N4</accession>
<dbReference type="EMBL" id="CM008054">
    <property type="protein sequence ID" value="PVH32629.1"/>
    <property type="molecule type" value="Genomic_DNA"/>
</dbReference>
<name>A0A2T8I4N4_9POAL</name>
<dbReference type="Gene3D" id="3.40.1010.10">
    <property type="entry name" value="Cobalt-precorrin-4 Transmethylase, Domain 1"/>
    <property type="match status" value="1"/>
</dbReference>